<evidence type="ECO:0000256" key="1">
    <source>
        <dbReference type="SAM" id="Phobius"/>
    </source>
</evidence>
<dbReference type="STRING" id="35623.Aocu_08130"/>
<dbReference type="Proteomes" id="UP000032434">
    <property type="component" value="Chromosome 1"/>
</dbReference>
<keyword evidence="3" id="KW-1185">Reference proteome</keyword>
<dbReference type="InParanoid" id="A0A061AH07"/>
<dbReference type="KEGG" id="aoc:Aocu_08130"/>
<protein>
    <submittedName>
        <fullName evidence="2">Uncharacterized protein</fullName>
    </submittedName>
</protein>
<dbReference type="EMBL" id="LK028559">
    <property type="protein sequence ID" value="CDR30886.1"/>
    <property type="molecule type" value="Genomic_DNA"/>
</dbReference>
<accession>A0A061AH07</accession>
<reference evidence="3" key="1">
    <citation type="submission" date="2014-05" db="EMBL/GenBank/DDBJ databases">
        <authorList>
            <person name="Kube M."/>
        </authorList>
    </citation>
    <scope>NUCLEOTIDE SEQUENCE [LARGE SCALE GENOMIC DNA]</scope>
</reference>
<keyword evidence="1" id="KW-0812">Transmembrane</keyword>
<proteinExistence type="predicted"/>
<evidence type="ECO:0000313" key="3">
    <source>
        <dbReference type="Proteomes" id="UP000032434"/>
    </source>
</evidence>
<keyword evidence="1" id="KW-1133">Transmembrane helix</keyword>
<keyword evidence="1" id="KW-0472">Membrane</keyword>
<feature type="transmembrane region" description="Helical" evidence="1">
    <location>
        <begin position="37"/>
        <end position="63"/>
    </location>
</feature>
<name>A0A061AH07_9MOLU</name>
<gene>
    <name evidence="2" type="ORF">Aocu_08130</name>
</gene>
<organism evidence="2 3">
    <name type="scientific">Acholeplasma oculi</name>
    <dbReference type="NCBI Taxonomy" id="35623"/>
    <lineage>
        <taxon>Bacteria</taxon>
        <taxon>Bacillati</taxon>
        <taxon>Mycoplasmatota</taxon>
        <taxon>Mollicutes</taxon>
        <taxon>Acholeplasmatales</taxon>
        <taxon>Acholeplasmataceae</taxon>
        <taxon>Acholeplasma</taxon>
    </lineage>
</organism>
<dbReference type="RefSeq" id="WP_045749374.1">
    <property type="nucleotide sequence ID" value="NZ_FUZK01000001.1"/>
</dbReference>
<dbReference type="HOGENOM" id="CLU_978698_0_0_14"/>
<sequence>MKDKRYLYLVISLLIVLIASVISLFAGTFLAANFDVIGIRIAMLIVAFASFGSSTLFSLLVYLNNRTVSRINDDQNKRAELYRDLQFASSNYSIIEFTDRMLIQKESDRYLHKFHQKDTPSFHMVISDIDLEKPLSFYTIRIPFKVIEGKTAGSIYISKIRFEKDLVKYDFQPMAHEHETQSYMLYNETTQRKNLIVNLVFNSGSSYFNEEALNPYTKIKIQMEVTSILGVSIAGLSELYFTNPTQVEGNGLHTYKINSSNFTLNKTPFIRHKNQ</sequence>
<dbReference type="AlphaFoldDB" id="A0A061AH07"/>
<evidence type="ECO:0000313" key="2">
    <source>
        <dbReference type="EMBL" id="CDR30886.1"/>
    </source>
</evidence>
<dbReference type="OrthoDB" id="384454at2"/>
<feature type="transmembrane region" description="Helical" evidence="1">
    <location>
        <begin position="7"/>
        <end position="31"/>
    </location>
</feature>
<dbReference type="PATRIC" id="fig|35623.3.peg.813"/>